<evidence type="ECO:0000313" key="3">
    <source>
        <dbReference type="Proteomes" id="UP000324870"/>
    </source>
</evidence>
<gene>
    <name evidence="2" type="ORF">F2A26_06305</name>
</gene>
<dbReference type="RefSeq" id="WP_130062856.1">
    <property type="nucleotide sequence ID" value="NZ_DBFCHR010000112.1"/>
</dbReference>
<feature type="chain" id="PRO_5047288277" description="Lipocalin-like domain-containing protein" evidence="1">
    <location>
        <begin position="24"/>
        <end position="114"/>
    </location>
</feature>
<organism evidence="2 3">
    <name type="scientific">Alistipes finegoldii</name>
    <dbReference type="NCBI Taxonomy" id="214856"/>
    <lineage>
        <taxon>Bacteria</taxon>
        <taxon>Pseudomonadati</taxon>
        <taxon>Bacteroidota</taxon>
        <taxon>Bacteroidia</taxon>
        <taxon>Bacteroidales</taxon>
        <taxon>Rikenellaceae</taxon>
        <taxon>Alistipes</taxon>
    </lineage>
</organism>
<dbReference type="EMBL" id="VVND01000007">
    <property type="protein sequence ID" value="KAA3159648.1"/>
    <property type="molecule type" value="Genomic_DNA"/>
</dbReference>
<evidence type="ECO:0008006" key="4">
    <source>
        <dbReference type="Google" id="ProtNLM"/>
    </source>
</evidence>
<feature type="signal peptide" evidence="1">
    <location>
        <begin position="1"/>
        <end position="23"/>
    </location>
</feature>
<dbReference type="Proteomes" id="UP000324870">
    <property type="component" value="Unassembled WGS sequence"/>
</dbReference>
<keyword evidence="3" id="KW-1185">Reference proteome</keyword>
<accession>A0ABQ6S495</accession>
<evidence type="ECO:0000313" key="2">
    <source>
        <dbReference type="EMBL" id="KAA3159648.1"/>
    </source>
</evidence>
<name>A0ABQ6S495_9BACT</name>
<proteinExistence type="predicted"/>
<reference evidence="2 3" key="1">
    <citation type="journal article" date="2019" name="Nat. Med.">
        <title>A library of human gut bacterial isolates paired with longitudinal multiomics data enables mechanistic microbiome research.</title>
        <authorList>
            <person name="Poyet M."/>
            <person name="Groussin M."/>
            <person name="Gibbons S.M."/>
            <person name="Avila-Pacheco J."/>
            <person name="Jiang X."/>
            <person name="Kearney S.M."/>
            <person name="Perrotta A.R."/>
            <person name="Berdy B."/>
            <person name="Zhao S."/>
            <person name="Lieberman T.D."/>
            <person name="Swanson P.K."/>
            <person name="Smith M."/>
            <person name="Roesemann S."/>
            <person name="Alexander J.E."/>
            <person name="Rich S.A."/>
            <person name="Livny J."/>
            <person name="Vlamakis H."/>
            <person name="Clish C."/>
            <person name="Bullock K."/>
            <person name="Deik A."/>
            <person name="Scott J."/>
            <person name="Pierce K.A."/>
            <person name="Xavier R.J."/>
            <person name="Alm E.J."/>
        </authorList>
    </citation>
    <scope>NUCLEOTIDE SEQUENCE [LARGE SCALE GENOMIC DNA]</scope>
    <source>
        <strain evidence="2 3">BIOML-A1</strain>
    </source>
</reference>
<protein>
    <recommendedName>
        <fullName evidence="4">Lipocalin-like domain-containing protein</fullName>
    </recommendedName>
</protein>
<sequence length="114" mass="13121">MKRLFLLFSICFAGILLSSCSDKEETPTSDELIGTVWSQTTEGRTDTFYFALNRKCTAEWKYENSDPVRQEYLYSYKAPNVTIETSANTFTGRIDGDVLSIHIFDRDLTLKKVR</sequence>
<dbReference type="PROSITE" id="PS51257">
    <property type="entry name" value="PROKAR_LIPOPROTEIN"/>
    <property type="match status" value="1"/>
</dbReference>
<comment type="caution">
    <text evidence="2">The sequence shown here is derived from an EMBL/GenBank/DDBJ whole genome shotgun (WGS) entry which is preliminary data.</text>
</comment>
<keyword evidence="1" id="KW-0732">Signal</keyword>
<evidence type="ECO:0000256" key="1">
    <source>
        <dbReference type="SAM" id="SignalP"/>
    </source>
</evidence>